<accession>A0A7W6CVN2</accession>
<dbReference type="AlphaFoldDB" id="A0A7W6CVN2"/>
<proteinExistence type="predicted"/>
<protein>
    <submittedName>
        <fullName evidence="1">Uncharacterized protein</fullName>
    </submittedName>
</protein>
<organism evidence="1 2">
    <name type="scientific">Rhizobium metallidurans</name>
    <dbReference type="NCBI Taxonomy" id="1265931"/>
    <lineage>
        <taxon>Bacteria</taxon>
        <taxon>Pseudomonadati</taxon>
        <taxon>Pseudomonadota</taxon>
        <taxon>Alphaproteobacteria</taxon>
        <taxon>Hyphomicrobiales</taxon>
        <taxon>Rhizobiaceae</taxon>
        <taxon>Rhizobium/Agrobacterium group</taxon>
        <taxon>Rhizobium</taxon>
    </lineage>
</organism>
<evidence type="ECO:0000313" key="1">
    <source>
        <dbReference type="EMBL" id="MBB3965767.1"/>
    </source>
</evidence>
<comment type="caution">
    <text evidence="1">The sequence shown here is derived from an EMBL/GenBank/DDBJ whole genome shotgun (WGS) entry which is preliminary data.</text>
</comment>
<reference evidence="1 2" key="1">
    <citation type="submission" date="2020-08" db="EMBL/GenBank/DDBJ databases">
        <title>Genomic Encyclopedia of Type Strains, Phase IV (KMG-IV): sequencing the most valuable type-strain genomes for metagenomic binning, comparative biology and taxonomic classification.</title>
        <authorList>
            <person name="Goeker M."/>
        </authorList>
    </citation>
    <scope>NUCLEOTIDE SEQUENCE [LARGE SCALE GENOMIC DNA]</scope>
    <source>
        <strain evidence="1 2">DSM 26575</strain>
    </source>
</reference>
<gene>
    <name evidence="1" type="ORF">GGQ67_003446</name>
</gene>
<dbReference type="RefSeq" id="WP_113371429.1">
    <property type="nucleotide sequence ID" value="NZ_JACIDW010000012.1"/>
</dbReference>
<evidence type="ECO:0000313" key="2">
    <source>
        <dbReference type="Proteomes" id="UP000582090"/>
    </source>
</evidence>
<dbReference type="EMBL" id="JACIDW010000012">
    <property type="protein sequence ID" value="MBB3965767.1"/>
    <property type="molecule type" value="Genomic_DNA"/>
</dbReference>
<keyword evidence="2" id="KW-1185">Reference proteome</keyword>
<name>A0A7W6CVN2_9HYPH</name>
<sequence length="72" mass="7487">MKLEEITAILGPTDEPLVAAINQTGASAGELAEAWAWLNADEALVNEGRSLPSGKVADLVGILEAADLIDEE</sequence>
<dbReference type="Proteomes" id="UP000582090">
    <property type="component" value="Unassembled WGS sequence"/>
</dbReference>